<evidence type="ECO:0000256" key="1">
    <source>
        <dbReference type="ARBA" id="ARBA00022729"/>
    </source>
</evidence>
<evidence type="ECO:0000313" key="4">
    <source>
        <dbReference type="EMBL" id="QIE60718.1"/>
    </source>
</evidence>
<dbReference type="Gene3D" id="2.130.10.10">
    <property type="entry name" value="YVTN repeat-like/Quinoprotein amine dehydrogenase"/>
    <property type="match status" value="1"/>
</dbReference>
<evidence type="ECO:0000313" key="5">
    <source>
        <dbReference type="Proteomes" id="UP000505306"/>
    </source>
</evidence>
<dbReference type="KEGG" id="mgel:G5B37_14470"/>
<keyword evidence="5" id="KW-1185">Reference proteome</keyword>
<proteinExistence type="predicted"/>
<evidence type="ECO:0000259" key="3">
    <source>
        <dbReference type="Pfam" id="PF18962"/>
    </source>
</evidence>
<feature type="chain" id="PRO_5026122914" evidence="2">
    <location>
        <begin position="21"/>
        <end position="961"/>
    </location>
</feature>
<keyword evidence="1 2" id="KW-0732">Signal</keyword>
<dbReference type="Proteomes" id="UP000505306">
    <property type="component" value="Chromosome"/>
</dbReference>
<sequence>MKKTTYLWAIMCLMVSTLVAQTPAEMSEIQAANAVENSDVNVQELLDRLAATGSSPLADTQVFSLEERIALQQYYRQQNSTSTRMANIIPNAGLTESFAVVVGDFFYDPTDGVNGGPGGDCTTTSSGNPGDYPNCGCFTTTTLTGTDLEVEFLSFNVFGTFDSLQIFDGPDTASPMIYDSNLNADTDTLAGMIAANGGDAVFVSTTGALTFLFESTTVVNTCGWEVEVVPPGTGGGGGGGGGGDNVFAYDAGFCSMDMGTFDVAGPYTINVVGTSSTSIFSGDYDGSGTLYAMDNDTLSLITVDPTTGAETTVGPLTNIVAGHNTRGLAWDNSTSTMYLLSGLGDDVTLYTVDLATGTLTEVGTSTIVGLIGIWLAIDNDGNAYMADIGLDNFYSMDLTTGAATLIGPLGIDISFAQDADFDPATNILYMGAYIGGGVNEWASVDVTTGTATPLGAVNANCAELGIVAISGAVAVSNDECAGAIAMSCGDVEVGDTSTNTDTGGFNDSPDAWYSYTGSGDPEFVTFSLCDGGTAYDSRLTVYDVCGGVEIALNDDACGLQSEVSFLSDGTTTYFVAVEGFGTGDAGAFSLEVSCSPVAANDLCDDAIAVSCGDVISGSTNFATIDDAVAGNCDDTFDPTPFLPTVEVVSPGVWYSYTEPIPGFVQDITLDLCDAADFDTKISVYSGDCGALVCVAANDDNDDCTGFTSTVEFQSDGISTYYILVHGFNQTGNFDLSVNCAPVPPPNDMIVNSIDVDEIGFPYTDPAVNMPGATVEAGGTPADCDNAGVRGVWYNFVPEMGGTATASVTTPAAYTSVTFYTAPDEDSVETDLVLVDYFDNQCVPGADASILVTAGQPYYVYVANQGGVTDIVIDGDFYLGIGDTEIQGFSYFPNPAENQLNLRSGGGTIESAIIYNILGQEVLSERVGSSDAQLNVANLSVGTYILKVVVDGELGIYKIVKQ</sequence>
<feature type="domain" description="Secretion system C-terminal sorting" evidence="3">
    <location>
        <begin position="891"/>
        <end position="952"/>
    </location>
</feature>
<dbReference type="InterPro" id="IPR026444">
    <property type="entry name" value="Secre_tail"/>
</dbReference>
<dbReference type="EMBL" id="CP049057">
    <property type="protein sequence ID" value="QIE60718.1"/>
    <property type="molecule type" value="Genomic_DNA"/>
</dbReference>
<feature type="signal peptide" evidence="2">
    <location>
        <begin position="1"/>
        <end position="20"/>
    </location>
</feature>
<evidence type="ECO:0000256" key="2">
    <source>
        <dbReference type="SAM" id="SignalP"/>
    </source>
</evidence>
<dbReference type="InterPro" id="IPR015943">
    <property type="entry name" value="WD40/YVTN_repeat-like_dom_sf"/>
</dbReference>
<organism evidence="4 5">
    <name type="scientific">Rasiella rasia</name>
    <dbReference type="NCBI Taxonomy" id="2744027"/>
    <lineage>
        <taxon>Bacteria</taxon>
        <taxon>Pseudomonadati</taxon>
        <taxon>Bacteroidota</taxon>
        <taxon>Flavobacteriia</taxon>
        <taxon>Flavobacteriales</taxon>
        <taxon>Flavobacteriaceae</taxon>
        <taxon>Rasiella</taxon>
    </lineage>
</organism>
<name>A0A6G6GQ88_9FLAO</name>
<dbReference type="Pfam" id="PF18962">
    <property type="entry name" value="Por_Secre_tail"/>
    <property type="match status" value="1"/>
</dbReference>
<protein>
    <submittedName>
        <fullName evidence="4">T9SS type A sorting domain-containing protein</fullName>
    </submittedName>
</protein>
<dbReference type="RefSeq" id="WP_164680729.1">
    <property type="nucleotide sequence ID" value="NZ_CP049057.1"/>
</dbReference>
<dbReference type="NCBIfam" id="TIGR04183">
    <property type="entry name" value="Por_Secre_tail"/>
    <property type="match status" value="1"/>
</dbReference>
<reference evidence="4 5" key="1">
    <citation type="submission" date="2020-02" db="EMBL/GenBank/DDBJ databases">
        <title>Complete genome sequence of Flavobacteriaceae bacterium.</title>
        <authorList>
            <person name="Kim S.-J."/>
            <person name="Kim Y.-S."/>
            <person name="Kim K.-H."/>
        </authorList>
    </citation>
    <scope>NUCLEOTIDE SEQUENCE [LARGE SCALE GENOMIC DNA]</scope>
    <source>
        <strain evidence="4 5">RR4-40</strain>
    </source>
</reference>
<dbReference type="SUPFAM" id="SSF63829">
    <property type="entry name" value="Calcium-dependent phosphotriesterase"/>
    <property type="match status" value="1"/>
</dbReference>
<gene>
    <name evidence="4" type="ORF">G5B37_14470</name>
</gene>
<dbReference type="AlphaFoldDB" id="A0A6G6GQ88"/>
<accession>A0A6G6GQ88</accession>